<sequence length="104" mass="11157">MSRFTGRREEVSAHLTSRFTGRGEESCHLTVRSPGLTVILVLEPMLPLVLEPVVPLVLEPGVPLVLEPVVPLVLEPVVPLVLEPVVPLASSSSSIHPGPDQKDT</sequence>
<evidence type="ECO:0000313" key="2">
    <source>
        <dbReference type="EMBL" id="KAJ3585727.1"/>
    </source>
</evidence>
<comment type="caution">
    <text evidence="2">The sequence shown here is derived from an EMBL/GenBank/DDBJ whole genome shotgun (WGS) entry which is preliminary data.</text>
</comment>
<name>A0A9Q0DCH5_9TELE</name>
<reference evidence="2" key="1">
    <citation type="submission" date="2022-07" db="EMBL/GenBank/DDBJ databases">
        <title>Chromosome-level genome of Muraenolepis orangiensis.</title>
        <authorList>
            <person name="Kim J."/>
        </authorList>
    </citation>
    <scope>NUCLEOTIDE SEQUENCE</scope>
    <source>
        <strain evidence="2">KU_S4_2022</strain>
        <tissue evidence="2">Muscle</tissue>
    </source>
</reference>
<proteinExistence type="predicted"/>
<evidence type="ECO:0000256" key="1">
    <source>
        <dbReference type="SAM" id="MobiDB-lite"/>
    </source>
</evidence>
<organism evidence="2 3">
    <name type="scientific">Muraenolepis orangiensis</name>
    <name type="common">Patagonian moray cod</name>
    <dbReference type="NCBI Taxonomy" id="630683"/>
    <lineage>
        <taxon>Eukaryota</taxon>
        <taxon>Metazoa</taxon>
        <taxon>Chordata</taxon>
        <taxon>Craniata</taxon>
        <taxon>Vertebrata</taxon>
        <taxon>Euteleostomi</taxon>
        <taxon>Actinopterygii</taxon>
        <taxon>Neopterygii</taxon>
        <taxon>Teleostei</taxon>
        <taxon>Neoteleostei</taxon>
        <taxon>Acanthomorphata</taxon>
        <taxon>Zeiogadaria</taxon>
        <taxon>Gadariae</taxon>
        <taxon>Gadiformes</taxon>
        <taxon>Muraenolepidoidei</taxon>
        <taxon>Muraenolepididae</taxon>
        <taxon>Muraenolepis</taxon>
    </lineage>
</organism>
<dbReference type="Proteomes" id="UP001148018">
    <property type="component" value="Unassembled WGS sequence"/>
</dbReference>
<accession>A0A9Q0DCH5</accession>
<dbReference type="AlphaFoldDB" id="A0A9Q0DCH5"/>
<evidence type="ECO:0000313" key="3">
    <source>
        <dbReference type="Proteomes" id="UP001148018"/>
    </source>
</evidence>
<dbReference type="EMBL" id="JANIIK010000118">
    <property type="protein sequence ID" value="KAJ3585727.1"/>
    <property type="molecule type" value="Genomic_DNA"/>
</dbReference>
<feature type="compositionally biased region" description="Basic and acidic residues" evidence="1">
    <location>
        <begin position="1"/>
        <end position="12"/>
    </location>
</feature>
<protein>
    <submittedName>
        <fullName evidence="2">Uncharacterized protein</fullName>
    </submittedName>
</protein>
<gene>
    <name evidence="2" type="ORF">NHX12_014446</name>
</gene>
<keyword evidence="3" id="KW-1185">Reference proteome</keyword>
<feature type="region of interest" description="Disordered" evidence="1">
    <location>
        <begin position="1"/>
        <end position="23"/>
    </location>
</feature>